<dbReference type="Proteomes" id="UP000324800">
    <property type="component" value="Unassembled WGS sequence"/>
</dbReference>
<gene>
    <name evidence="1" type="ORF">EZS28_041402</name>
</gene>
<sequence length="40" mass="4600">MDRSNLTFKYHSAAVGLQEHLGRLLLQENYRLAYCSTKTA</sequence>
<evidence type="ECO:0000313" key="2">
    <source>
        <dbReference type="Proteomes" id="UP000324800"/>
    </source>
</evidence>
<comment type="caution">
    <text evidence="1">The sequence shown here is derived from an EMBL/GenBank/DDBJ whole genome shotgun (WGS) entry which is preliminary data.</text>
</comment>
<protein>
    <submittedName>
        <fullName evidence="1">Uncharacterized protein</fullName>
    </submittedName>
</protein>
<reference evidence="1 2" key="1">
    <citation type="submission" date="2019-03" db="EMBL/GenBank/DDBJ databases">
        <title>Single cell metagenomics reveals metabolic interactions within the superorganism composed of flagellate Streblomastix strix and complex community of Bacteroidetes bacteria on its surface.</title>
        <authorList>
            <person name="Treitli S.C."/>
            <person name="Kolisko M."/>
            <person name="Husnik F."/>
            <person name="Keeling P."/>
            <person name="Hampl V."/>
        </authorList>
    </citation>
    <scope>NUCLEOTIDE SEQUENCE [LARGE SCALE GENOMIC DNA]</scope>
    <source>
        <strain evidence="1">ST1C</strain>
    </source>
</reference>
<name>A0A5J4TYA3_9EUKA</name>
<evidence type="ECO:0000313" key="1">
    <source>
        <dbReference type="EMBL" id="KAA6363070.1"/>
    </source>
</evidence>
<dbReference type="EMBL" id="SNRW01023365">
    <property type="protein sequence ID" value="KAA6363070.1"/>
    <property type="molecule type" value="Genomic_DNA"/>
</dbReference>
<dbReference type="AlphaFoldDB" id="A0A5J4TYA3"/>
<feature type="non-terminal residue" evidence="1">
    <location>
        <position position="40"/>
    </location>
</feature>
<proteinExistence type="predicted"/>
<organism evidence="1 2">
    <name type="scientific">Streblomastix strix</name>
    <dbReference type="NCBI Taxonomy" id="222440"/>
    <lineage>
        <taxon>Eukaryota</taxon>
        <taxon>Metamonada</taxon>
        <taxon>Preaxostyla</taxon>
        <taxon>Oxymonadida</taxon>
        <taxon>Streblomastigidae</taxon>
        <taxon>Streblomastix</taxon>
    </lineage>
</organism>
<accession>A0A5J4TYA3</accession>